<dbReference type="AlphaFoldDB" id="A0A3M9M785"/>
<organism evidence="2 3">
    <name type="scientific">Flexivirga caeni</name>
    <dbReference type="NCBI Taxonomy" id="2294115"/>
    <lineage>
        <taxon>Bacteria</taxon>
        <taxon>Bacillati</taxon>
        <taxon>Actinomycetota</taxon>
        <taxon>Actinomycetes</taxon>
        <taxon>Micrococcales</taxon>
        <taxon>Dermacoccaceae</taxon>
        <taxon>Flexivirga</taxon>
    </lineage>
</organism>
<dbReference type="OrthoDB" id="3728083at2"/>
<evidence type="ECO:0000313" key="3">
    <source>
        <dbReference type="Proteomes" id="UP000271678"/>
    </source>
</evidence>
<dbReference type="InterPro" id="IPR009078">
    <property type="entry name" value="Ferritin-like_SF"/>
</dbReference>
<dbReference type="SUPFAM" id="SSF47240">
    <property type="entry name" value="Ferritin-like"/>
    <property type="match status" value="1"/>
</dbReference>
<evidence type="ECO:0000259" key="1">
    <source>
        <dbReference type="Pfam" id="PF13794"/>
    </source>
</evidence>
<protein>
    <recommendedName>
        <fullName evidence="1">Ferritin-like domain-containing protein</fullName>
    </recommendedName>
</protein>
<feature type="domain" description="Ferritin-like" evidence="1">
    <location>
        <begin position="23"/>
        <end position="204"/>
    </location>
</feature>
<dbReference type="Proteomes" id="UP000271678">
    <property type="component" value="Unassembled WGS sequence"/>
</dbReference>
<dbReference type="Pfam" id="PF13794">
    <property type="entry name" value="MiaE_2"/>
    <property type="match status" value="1"/>
</dbReference>
<sequence>MADDTPPDPAAGIRTEADLADPAYRQGLLALLGVLAYGELVGFLTIAQEAGFAPSTQDRVTAARIATQEFGHYERLAARIAELGGDPHKAMAPFVDAVDDWHRRAAPTDWSEALMKVYAGNSIANDFYREVSELVDPQTRELMLEVLEDSGQVEFAAGELRRAIAADERVAGRLALWGRRLIGEALSQAQRVAAENDDLMGLLVDTGSGYGLDLGGWMHMFTRLTDAHTARMEALGLSA</sequence>
<gene>
    <name evidence="2" type="ORF">EFY87_12255</name>
</gene>
<keyword evidence="3" id="KW-1185">Reference proteome</keyword>
<dbReference type="InterPro" id="IPR059125">
    <property type="entry name" value="Ferritin_actino"/>
</dbReference>
<dbReference type="CDD" id="cd00657">
    <property type="entry name" value="Ferritin_like"/>
    <property type="match status" value="1"/>
</dbReference>
<reference evidence="2 3" key="1">
    <citation type="submission" date="2018-11" db="EMBL/GenBank/DDBJ databases">
        <title>Draft genome of Simplicispira Flexivirga sp. BO-16.</title>
        <authorList>
            <person name="Im W.T."/>
        </authorList>
    </citation>
    <scope>NUCLEOTIDE SEQUENCE [LARGE SCALE GENOMIC DNA]</scope>
    <source>
        <strain evidence="2 3">BO-16</strain>
    </source>
</reference>
<dbReference type="Gene3D" id="1.20.1260.10">
    <property type="match status" value="1"/>
</dbReference>
<name>A0A3M9M785_9MICO</name>
<dbReference type="InterPro" id="IPR012347">
    <property type="entry name" value="Ferritin-like"/>
</dbReference>
<accession>A0A3M9M785</accession>
<dbReference type="EMBL" id="RJJQ01000012">
    <property type="protein sequence ID" value="RNI21055.1"/>
    <property type="molecule type" value="Genomic_DNA"/>
</dbReference>
<proteinExistence type="predicted"/>
<dbReference type="RefSeq" id="WP_123271772.1">
    <property type="nucleotide sequence ID" value="NZ_RJJQ01000012.1"/>
</dbReference>
<evidence type="ECO:0000313" key="2">
    <source>
        <dbReference type="EMBL" id="RNI21055.1"/>
    </source>
</evidence>
<comment type="caution">
    <text evidence="2">The sequence shown here is derived from an EMBL/GenBank/DDBJ whole genome shotgun (WGS) entry which is preliminary data.</text>
</comment>